<comment type="caution">
    <text evidence="1">The sequence shown here is derived from an EMBL/GenBank/DDBJ whole genome shotgun (WGS) entry which is preliminary data.</text>
</comment>
<dbReference type="AlphaFoldDB" id="A0A4C1YEI2"/>
<dbReference type="Proteomes" id="UP000299102">
    <property type="component" value="Unassembled WGS sequence"/>
</dbReference>
<proteinExistence type="predicted"/>
<reference evidence="1 2" key="1">
    <citation type="journal article" date="2019" name="Commun. Biol.">
        <title>The bagworm genome reveals a unique fibroin gene that provides high tensile strength.</title>
        <authorList>
            <person name="Kono N."/>
            <person name="Nakamura H."/>
            <person name="Ohtoshi R."/>
            <person name="Tomita M."/>
            <person name="Numata K."/>
            <person name="Arakawa K."/>
        </authorList>
    </citation>
    <scope>NUCLEOTIDE SEQUENCE [LARGE SCALE GENOMIC DNA]</scope>
</reference>
<gene>
    <name evidence="1" type="ORF">EVAR_60588_1</name>
</gene>
<organism evidence="1 2">
    <name type="scientific">Eumeta variegata</name>
    <name type="common">Bagworm moth</name>
    <name type="synonym">Eumeta japonica</name>
    <dbReference type="NCBI Taxonomy" id="151549"/>
    <lineage>
        <taxon>Eukaryota</taxon>
        <taxon>Metazoa</taxon>
        <taxon>Ecdysozoa</taxon>
        <taxon>Arthropoda</taxon>
        <taxon>Hexapoda</taxon>
        <taxon>Insecta</taxon>
        <taxon>Pterygota</taxon>
        <taxon>Neoptera</taxon>
        <taxon>Endopterygota</taxon>
        <taxon>Lepidoptera</taxon>
        <taxon>Glossata</taxon>
        <taxon>Ditrysia</taxon>
        <taxon>Tineoidea</taxon>
        <taxon>Psychidae</taxon>
        <taxon>Oiketicinae</taxon>
        <taxon>Eumeta</taxon>
    </lineage>
</organism>
<sequence length="152" mass="17638">MSESGVKIGNEIETEIRYGTRGEPETGVRPPVTCKRIYENTKVIMSHVWMNKTTALQYNTPHKASCFGDMLRMFTEFSFCELGQTRNLRAENLVFFLEDLINNKDRERYCIRNRVCEQGRPKIIRNRKGLEQKQDHNQTGVVVGGKPLDIRN</sequence>
<keyword evidence="2" id="KW-1185">Reference proteome</keyword>
<evidence type="ECO:0000313" key="1">
    <source>
        <dbReference type="EMBL" id="GBP74438.1"/>
    </source>
</evidence>
<dbReference type="EMBL" id="BGZK01001207">
    <property type="protein sequence ID" value="GBP74438.1"/>
    <property type="molecule type" value="Genomic_DNA"/>
</dbReference>
<accession>A0A4C1YEI2</accession>
<name>A0A4C1YEI2_EUMVA</name>
<protein>
    <submittedName>
        <fullName evidence="1">Uncharacterized protein</fullName>
    </submittedName>
</protein>
<evidence type="ECO:0000313" key="2">
    <source>
        <dbReference type="Proteomes" id="UP000299102"/>
    </source>
</evidence>